<evidence type="ECO:0000256" key="4">
    <source>
        <dbReference type="ARBA" id="ARBA00048741"/>
    </source>
</evidence>
<keyword evidence="3" id="KW-0436">Ligase</keyword>
<dbReference type="SUPFAM" id="SSF52402">
    <property type="entry name" value="Adenine nucleotide alpha hydrolases-like"/>
    <property type="match status" value="1"/>
</dbReference>
<dbReference type="PANTHER" id="PTHR43284:SF1">
    <property type="entry name" value="ASPARAGINE SYNTHETASE"/>
    <property type="match status" value="1"/>
</dbReference>
<dbReference type="InterPro" id="IPR014729">
    <property type="entry name" value="Rossmann-like_a/b/a_fold"/>
</dbReference>
<evidence type="ECO:0000256" key="2">
    <source>
        <dbReference type="ARBA" id="ARBA00012737"/>
    </source>
</evidence>
<evidence type="ECO:0000256" key="1">
    <source>
        <dbReference type="ARBA" id="ARBA00005187"/>
    </source>
</evidence>
<name>A0A5U8K2U3_SALEB</name>
<reference evidence="6" key="1">
    <citation type="submission" date="2018-06" db="EMBL/GenBank/DDBJ databases">
        <authorList>
            <person name="Ashton P.M."/>
            <person name="Dallman T."/>
            <person name="Nair S."/>
            <person name="De Pinna E."/>
            <person name="Peters T."/>
            <person name="Grant K."/>
        </authorList>
    </citation>
    <scope>NUCLEOTIDE SEQUENCE [LARGE SCALE GENOMIC DNA]</scope>
    <source>
        <strain evidence="6">498895</strain>
    </source>
</reference>
<dbReference type="EMBL" id="AAGTQF010000039">
    <property type="protein sequence ID" value="EBR8572908.1"/>
    <property type="molecule type" value="Genomic_DNA"/>
</dbReference>
<dbReference type="EC" id="6.3.5.4" evidence="2"/>
<dbReference type="InterPro" id="IPR022310">
    <property type="entry name" value="NAD/GMP_synthase"/>
</dbReference>
<comment type="caution">
    <text evidence="6">The sequence shown here is derived from an EMBL/GenBank/DDBJ whole genome shotgun (WGS) entry which is preliminary data.</text>
</comment>
<evidence type="ECO:0000259" key="5">
    <source>
        <dbReference type="Pfam" id="PF02540"/>
    </source>
</evidence>
<dbReference type="Proteomes" id="UP000839708">
    <property type="component" value="Unassembled WGS sequence"/>
</dbReference>
<comment type="catalytic activity">
    <reaction evidence="4">
        <text>L-aspartate + L-glutamine + ATP + H2O = L-asparagine + L-glutamate + AMP + diphosphate + H(+)</text>
        <dbReference type="Rhea" id="RHEA:12228"/>
        <dbReference type="ChEBI" id="CHEBI:15377"/>
        <dbReference type="ChEBI" id="CHEBI:15378"/>
        <dbReference type="ChEBI" id="CHEBI:29985"/>
        <dbReference type="ChEBI" id="CHEBI:29991"/>
        <dbReference type="ChEBI" id="CHEBI:30616"/>
        <dbReference type="ChEBI" id="CHEBI:33019"/>
        <dbReference type="ChEBI" id="CHEBI:58048"/>
        <dbReference type="ChEBI" id="CHEBI:58359"/>
        <dbReference type="ChEBI" id="CHEBI:456215"/>
        <dbReference type="EC" id="6.3.5.4"/>
    </reaction>
</comment>
<dbReference type="PANTHER" id="PTHR43284">
    <property type="entry name" value="ASPARAGINE SYNTHETASE (GLUTAMINE-HYDROLYZING)"/>
    <property type="match status" value="1"/>
</dbReference>
<sequence>MAFRNEFLYPGYSGKNPFNSKEIRYLINKRNGWLDASLEEAISPPFRVNFESLISQIIFGRSAGRTSLLHDVECIVPGFSFKINQTSDNTSVTEFFDWEDFLTNHESTISPAEMLYQSVSNVVTQSNGSYFIIRLSGGLDSTGILLALVESVDINKIIALTYSYNMGSSNEDEKAAKKLCAKYGIKLIIVEYEPHLLFHKLDSPISPVLNMRVINHKMYKKEINLIKNHCDGDFIIFDGHGGDHVFCERIPPSLPKELFLNAHPVKAIRTLMKMSRIYGCSIKDILYMQTNETKAILKEARYLFLPPALSHIKPEKKTNLDDRKSVLSDAIRDNSTAMTLETSAYDVFPFTNAEMIHYGLNLKIEDSFSSIHRRLQYRNSIQERYNFTFTRRDKGHITGAYQEALKINKKRIINLIKNGQFASHNMINTSKVENAIETASRGVGGLSSVIVRIIAAEIIFEGYAK</sequence>
<proteinExistence type="predicted"/>
<accession>A0A5U8K2U3</accession>
<comment type="pathway">
    <text evidence="1">Amino-acid biosynthesis; L-asparagine biosynthesis; L-asparagine from L-aspartate (L-Gln route): step 1/1.</text>
</comment>
<dbReference type="Gene3D" id="3.40.50.620">
    <property type="entry name" value="HUPs"/>
    <property type="match status" value="1"/>
</dbReference>
<dbReference type="Pfam" id="PF02540">
    <property type="entry name" value="NAD_synthase"/>
    <property type="match status" value="1"/>
</dbReference>
<dbReference type="AlphaFoldDB" id="A0A5U8K2U3"/>
<evidence type="ECO:0000256" key="3">
    <source>
        <dbReference type="ARBA" id="ARBA00022598"/>
    </source>
</evidence>
<evidence type="ECO:0000313" key="6">
    <source>
        <dbReference type="EMBL" id="EBR8572908.1"/>
    </source>
</evidence>
<dbReference type="GO" id="GO:0006163">
    <property type="term" value="P:purine nucleotide metabolic process"/>
    <property type="evidence" value="ECO:0007669"/>
    <property type="project" value="UniProtKB-ARBA"/>
</dbReference>
<protein>
    <recommendedName>
        <fullName evidence="2">asparagine synthase (glutamine-hydrolyzing)</fullName>
        <ecNumber evidence="2">6.3.5.4</ecNumber>
    </recommendedName>
</protein>
<dbReference type="InterPro" id="IPR051786">
    <property type="entry name" value="ASN_synthetase/amidase"/>
</dbReference>
<feature type="domain" description="NAD/GMP synthase" evidence="5">
    <location>
        <begin position="115"/>
        <end position="195"/>
    </location>
</feature>
<dbReference type="GO" id="GO:0004066">
    <property type="term" value="F:asparagine synthase (glutamine-hydrolyzing) activity"/>
    <property type="evidence" value="ECO:0007669"/>
    <property type="project" value="UniProtKB-EC"/>
</dbReference>
<gene>
    <name evidence="6" type="ORF">DOV67_15245</name>
</gene>
<organism evidence="6">
    <name type="scientific">Salmonella enterica subsp. enterica serovar Java</name>
    <dbReference type="NCBI Taxonomy" id="224729"/>
    <lineage>
        <taxon>Bacteria</taxon>
        <taxon>Pseudomonadati</taxon>
        <taxon>Pseudomonadota</taxon>
        <taxon>Gammaproteobacteria</taxon>
        <taxon>Enterobacterales</taxon>
        <taxon>Enterobacteriaceae</taxon>
        <taxon>Salmonella</taxon>
    </lineage>
</organism>